<dbReference type="EMBL" id="GGEC01092590">
    <property type="protein sequence ID" value="MBX73074.1"/>
    <property type="molecule type" value="Transcribed_RNA"/>
</dbReference>
<proteinExistence type="predicted"/>
<dbReference type="AlphaFoldDB" id="A0A2P2R1T0"/>
<accession>A0A2P2R1T0</accession>
<name>A0A2P2R1T0_RHIMU</name>
<organism evidence="1">
    <name type="scientific">Rhizophora mucronata</name>
    <name type="common">Asiatic mangrove</name>
    <dbReference type="NCBI Taxonomy" id="61149"/>
    <lineage>
        <taxon>Eukaryota</taxon>
        <taxon>Viridiplantae</taxon>
        <taxon>Streptophyta</taxon>
        <taxon>Embryophyta</taxon>
        <taxon>Tracheophyta</taxon>
        <taxon>Spermatophyta</taxon>
        <taxon>Magnoliopsida</taxon>
        <taxon>eudicotyledons</taxon>
        <taxon>Gunneridae</taxon>
        <taxon>Pentapetalae</taxon>
        <taxon>rosids</taxon>
        <taxon>fabids</taxon>
        <taxon>Malpighiales</taxon>
        <taxon>Rhizophoraceae</taxon>
        <taxon>Rhizophora</taxon>
    </lineage>
</organism>
<evidence type="ECO:0000313" key="1">
    <source>
        <dbReference type="EMBL" id="MBX73074.1"/>
    </source>
</evidence>
<protein>
    <submittedName>
        <fullName evidence="1">Uncharacterized protein</fullName>
    </submittedName>
</protein>
<sequence length="34" mass="4288">MRFQAGSTTSYQSEYDFFWLFMQFSMVSHNWLWK</sequence>
<reference evidence="1" key="1">
    <citation type="submission" date="2018-02" db="EMBL/GenBank/DDBJ databases">
        <title>Rhizophora mucronata_Transcriptome.</title>
        <authorList>
            <person name="Meera S.P."/>
            <person name="Sreeshan A."/>
            <person name="Augustine A."/>
        </authorList>
    </citation>
    <scope>NUCLEOTIDE SEQUENCE</scope>
    <source>
        <tissue evidence="1">Leaf</tissue>
    </source>
</reference>